<dbReference type="Proteomes" id="UP000031056">
    <property type="component" value="Unassembled WGS sequence"/>
</dbReference>
<name>A0A0B2UH84_9MICR</name>
<sequence length="174" mass="19994">MVRDKLTQEDEECIDRIVNPYPFVTEDTLNDIDASECPEERNSLVCELSVVLSNGAAVLNPRIQGMFPRLIALLNDKQIYNSSAIMLSDACRHIEDVQNAFKTLGIFNLLEFSEIHYKSTMSLVYSLCIENNNNREYFIENYYDEQRDRNCSLIQSIITPIPDESIESTDIDLL</sequence>
<dbReference type="GeneID" id="26260927"/>
<proteinExistence type="predicted"/>
<protein>
    <submittedName>
        <fullName evidence="1">Uncharacterized protein</fullName>
    </submittedName>
</protein>
<dbReference type="AlphaFoldDB" id="A0A0B2UH84"/>
<dbReference type="InParanoid" id="A0A0B2UH84"/>
<accession>A0A0B2UH84</accession>
<gene>
    <name evidence="1" type="ORF">M896_010840</name>
</gene>
<comment type="caution">
    <text evidence="1">The sequence shown here is derived from an EMBL/GenBank/DDBJ whole genome shotgun (WGS) entry which is preliminary data.</text>
</comment>
<dbReference type="RefSeq" id="XP_014564473.1">
    <property type="nucleotide sequence ID" value="XM_014708987.1"/>
</dbReference>
<organism evidence="1 2">
    <name type="scientific">Ordospora colligata OC4</name>
    <dbReference type="NCBI Taxonomy" id="1354746"/>
    <lineage>
        <taxon>Eukaryota</taxon>
        <taxon>Fungi</taxon>
        <taxon>Fungi incertae sedis</taxon>
        <taxon>Microsporidia</taxon>
        <taxon>Ordosporidae</taxon>
        <taxon>Ordospora</taxon>
    </lineage>
</organism>
<evidence type="ECO:0000313" key="2">
    <source>
        <dbReference type="Proteomes" id="UP000031056"/>
    </source>
</evidence>
<dbReference type="EMBL" id="JOKQ01000001">
    <property type="protein sequence ID" value="KHN70431.1"/>
    <property type="molecule type" value="Genomic_DNA"/>
</dbReference>
<dbReference type="HOGENOM" id="CLU_119644_0_0_1"/>
<keyword evidence="2" id="KW-1185">Reference proteome</keyword>
<evidence type="ECO:0000313" key="1">
    <source>
        <dbReference type="EMBL" id="KHN70431.1"/>
    </source>
</evidence>
<reference evidence="1 2" key="1">
    <citation type="journal article" date="2014" name="MBio">
        <title>The Ordospora colligata genome; evolution of extreme reduction in microsporidia and host-to-parasite horizontal gene transfer.</title>
        <authorList>
            <person name="Pombert J.-F."/>
            <person name="Haag K.L."/>
            <person name="Beidas S."/>
            <person name="Ebert D."/>
            <person name="Keeling P.J."/>
        </authorList>
    </citation>
    <scope>NUCLEOTIDE SEQUENCE [LARGE SCALE GENOMIC DNA]</scope>
    <source>
        <strain evidence="1 2">OC4</strain>
    </source>
</reference>
<dbReference type="OrthoDB" id="2194310at2759"/>
<dbReference type="VEuPathDB" id="MicrosporidiaDB:M896_010840"/>